<gene>
    <name evidence="1" type="ORF">SAMN04489725_12215</name>
</gene>
<proteinExistence type="predicted"/>
<dbReference type="EMBL" id="FNOJ01000022">
    <property type="protein sequence ID" value="SDW93474.1"/>
    <property type="molecule type" value="Genomic_DNA"/>
</dbReference>
<evidence type="ECO:0000313" key="1">
    <source>
        <dbReference type="EMBL" id="SDW93474.1"/>
    </source>
</evidence>
<keyword evidence="2" id="KW-1185">Reference proteome</keyword>
<protein>
    <submittedName>
        <fullName evidence="1">Uncharacterized protein</fullName>
    </submittedName>
</protein>
<dbReference type="Proteomes" id="UP000182589">
    <property type="component" value="Unassembled WGS sequence"/>
</dbReference>
<reference evidence="2" key="1">
    <citation type="submission" date="2016-10" db="EMBL/GenBank/DDBJ databases">
        <authorList>
            <person name="Varghese N."/>
        </authorList>
    </citation>
    <scope>NUCLEOTIDE SEQUENCE [LARGE SCALE GENOMIC DNA]</scope>
    <source>
        <strain evidence="2">DSM 12489</strain>
    </source>
</reference>
<organism evidence="1 2">
    <name type="scientific">Alicyclobacillus hesperidum</name>
    <dbReference type="NCBI Taxonomy" id="89784"/>
    <lineage>
        <taxon>Bacteria</taxon>
        <taxon>Bacillati</taxon>
        <taxon>Bacillota</taxon>
        <taxon>Bacilli</taxon>
        <taxon>Bacillales</taxon>
        <taxon>Alicyclobacillaceae</taxon>
        <taxon>Alicyclobacillus</taxon>
    </lineage>
</organism>
<sequence>MMAWRTVDSTIWNATNVSVMWPVAVIAAPGQDPRFP</sequence>
<evidence type="ECO:0000313" key="2">
    <source>
        <dbReference type="Proteomes" id="UP000182589"/>
    </source>
</evidence>
<dbReference type="AlphaFoldDB" id="A0A1H2XLZ5"/>
<name>A0A1H2XLZ5_9BACL</name>
<accession>A0A1H2XLZ5</accession>